<dbReference type="EMBL" id="CM007648">
    <property type="protein sequence ID" value="ONM25212.1"/>
    <property type="molecule type" value="Genomic_DNA"/>
</dbReference>
<keyword evidence="1" id="KW-0687">Ribonucleoprotein</keyword>
<accession>A0A1D6F164</accession>
<protein>
    <submittedName>
        <fullName evidence="1">40S ribosomal protein S3-1</fullName>
    </submittedName>
</protein>
<dbReference type="AlphaFoldDB" id="A0A1D6F164"/>
<gene>
    <name evidence="1" type="ORF">ZEAMMB73_Zm00001d006838</name>
</gene>
<dbReference type="GO" id="GO:0005840">
    <property type="term" value="C:ribosome"/>
    <property type="evidence" value="ECO:0007669"/>
    <property type="project" value="UniProtKB-KW"/>
</dbReference>
<reference evidence="1" key="1">
    <citation type="submission" date="2015-12" db="EMBL/GenBank/DDBJ databases">
        <title>Update maize B73 reference genome by single molecule sequencing technologies.</title>
        <authorList>
            <consortium name="Maize Genome Sequencing Project"/>
            <person name="Ware D."/>
        </authorList>
    </citation>
    <scope>NUCLEOTIDE SEQUENCE [LARGE SCALE GENOMIC DNA]</scope>
    <source>
        <tissue evidence="1">Seedling</tissue>
    </source>
</reference>
<organism evidence="1">
    <name type="scientific">Zea mays</name>
    <name type="common">Maize</name>
    <dbReference type="NCBI Taxonomy" id="4577"/>
    <lineage>
        <taxon>Eukaryota</taxon>
        <taxon>Viridiplantae</taxon>
        <taxon>Streptophyta</taxon>
        <taxon>Embryophyta</taxon>
        <taxon>Tracheophyta</taxon>
        <taxon>Spermatophyta</taxon>
        <taxon>Magnoliopsida</taxon>
        <taxon>Liliopsida</taxon>
        <taxon>Poales</taxon>
        <taxon>Poaceae</taxon>
        <taxon>PACMAD clade</taxon>
        <taxon>Panicoideae</taxon>
        <taxon>Andropogonodae</taxon>
        <taxon>Andropogoneae</taxon>
        <taxon>Tripsacinae</taxon>
        <taxon>Zea</taxon>
    </lineage>
</organism>
<keyword evidence="1" id="KW-0689">Ribosomal protein</keyword>
<name>A0A1D6F164_MAIZE</name>
<evidence type="ECO:0000313" key="1">
    <source>
        <dbReference type="EMBL" id="ONM25212.1"/>
    </source>
</evidence>
<proteinExistence type="predicted"/>
<sequence>MVFSYLSSRVVLRAARSVSIGTCQAEAILTCKERLLCVLRRSFTFLCKLRCKCTVPLDTEFLRAFFIFLTHHSLIALSLHSIFLKLYAI</sequence>
<feature type="non-terminal residue" evidence="1">
    <location>
        <position position="89"/>
    </location>
</feature>
<dbReference type="PaxDb" id="4577-GRMZM5G873635_P01"/>